<evidence type="ECO:0000256" key="5">
    <source>
        <dbReference type="ARBA" id="ARBA00023136"/>
    </source>
</evidence>
<dbReference type="InterPro" id="IPR026265">
    <property type="entry name" value="LptC"/>
</dbReference>
<dbReference type="KEGG" id="ttp:E6P07_10710"/>
<keyword evidence="1" id="KW-1003">Cell membrane</keyword>
<dbReference type="GO" id="GO:0005886">
    <property type="term" value="C:plasma membrane"/>
    <property type="evidence" value="ECO:0007669"/>
    <property type="project" value="InterPro"/>
</dbReference>
<dbReference type="InterPro" id="IPR010664">
    <property type="entry name" value="LipoPS_assembly_LptC-rel"/>
</dbReference>
<gene>
    <name evidence="7" type="primary">lptC</name>
    <name evidence="7" type="ORF">E6P07_10710</name>
</gene>
<dbReference type="GO" id="GO:0030288">
    <property type="term" value="C:outer membrane-bounded periplasmic space"/>
    <property type="evidence" value="ECO:0007669"/>
    <property type="project" value="TreeGrafter"/>
</dbReference>
<accession>A0A6I6E6D2</accession>
<dbReference type="PANTHER" id="PTHR37481">
    <property type="entry name" value="LIPOPOLYSACCHARIDE EXPORT SYSTEM PROTEIN LPTC"/>
    <property type="match status" value="1"/>
</dbReference>
<keyword evidence="2" id="KW-0997">Cell inner membrane</keyword>
<dbReference type="AlphaFoldDB" id="A0A6I6E6D2"/>
<dbReference type="GO" id="GO:0017089">
    <property type="term" value="F:glycolipid transfer activity"/>
    <property type="evidence" value="ECO:0007669"/>
    <property type="project" value="TreeGrafter"/>
</dbReference>
<keyword evidence="8" id="KW-1185">Reference proteome</keyword>
<dbReference type="EMBL" id="CP039268">
    <property type="protein sequence ID" value="QGU33402.1"/>
    <property type="molecule type" value="Genomic_DNA"/>
</dbReference>
<dbReference type="InterPro" id="IPR052363">
    <property type="entry name" value="LPS_export_LptC"/>
</dbReference>
<reference evidence="7 8" key="1">
    <citation type="submission" date="2019-12" db="EMBL/GenBank/DDBJ databases">
        <title>The complete genome of the thermophilic, anoxygenic phototrophic gammaproteobacterium Thermochromatium tepidum.</title>
        <authorList>
            <person name="Sattley W.M."/>
            <person name="Swingley W.D."/>
            <person name="Burchell B.M."/>
            <person name="Gurbani S.A."/>
            <person name="Kujawa C.M."/>
            <person name="Nuccio D.A."/>
            <person name="Schladweiler J."/>
            <person name="Shaffer K.N."/>
            <person name="Stokes L.M."/>
            <person name="Touchman J.W."/>
            <person name="Blankenship R.E."/>
            <person name="Madigan M.T."/>
        </authorList>
    </citation>
    <scope>NUCLEOTIDE SEQUENCE [LARGE SCALE GENOMIC DNA]</scope>
    <source>
        <strain evidence="7 8">ATCC 43061</strain>
    </source>
</reference>
<evidence type="ECO:0000256" key="6">
    <source>
        <dbReference type="SAM" id="Phobius"/>
    </source>
</evidence>
<keyword evidence="3 6" id="KW-0812">Transmembrane</keyword>
<dbReference type="NCBIfam" id="TIGR04409">
    <property type="entry name" value="LptC_YrbK"/>
    <property type="match status" value="1"/>
</dbReference>
<evidence type="ECO:0000256" key="4">
    <source>
        <dbReference type="ARBA" id="ARBA00022989"/>
    </source>
</evidence>
<evidence type="ECO:0000256" key="3">
    <source>
        <dbReference type="ARBA" id="ARBA00022692"/>
    </source>
</evidence>
<organism evidence="7 8">
    <name type="scientific">Thermochromatium tepidum ATCC 43061</name>
    <dbReference type="NCBI Taxonomy" id="316276"/>
    <lineage>
        <taxon>Bacteria</taxon>
        <taxon>Pseudomonadati</taxon>
        <taxon>Pseudomonadota</taxon>
        <taxon>Gammaproteobacteria</taxon>
        <taxon>Chromatiales</taxon>
        <taxon>Chromatiaceae</taxon>
        <taxon>Thermochromatium</taxon>
    </lineage>
</organism>
<evidence type="ECO:0000256" key="1">
    <source>
        <dbReference type="ARBA" id="ARBA00022475"/>
    </source>
</evidence>
<dbReference type="Proteomes" id="UP000426424">
    <property type="component" value="Chromosome"/>
</dbReference>
<feature type="transmembrane region" description="Helical" evidence="6">
    <location>
        <begin position="15"/>
        <end position="32"/>
    </location>
</feature>
<evidence type="ECO:0000256" key="2">
    <source>
        <dbReference type="ARBA" id="ARBA00022519"/>
    </source>
</evidence>
<dbReference type="PANTHER" id="PTHR37481:SF1">
    <property type="entry name" value="LIPOPOLYSACCHARIDE EXPORT SYSTEM PROTEIN LPTC"/>
    <property type="match status" value="1"/>
</dbReference>
<dbReference type="RefSeq" id="WP_153975594.1">
    <property type="nucleotide sequence ID" value="NZ_CP039268.1"/>
</dbReference>
<keyword evidence="5 6" id="KW-0472">Membrane</keyword>
<proteinExistence type="predicted"/>
<dbReference type="GO" id="GO:0015221">
    <property type="term" value="F:lipopolysaccharide transmembrane transporter activity"/>
    <property type="evidence" value="ECO:0007669"/>
    <property type="project" value="InterPro"/>
</dbReference>
<dbReference type="Pfam" id="PF06835">
    <property type="entry name" value="LptC"/>
    <property type="match status" value="1"/>
</dbReference>
<protein>
    <submittedName>
        <fullName evidence="7">LPS export ABC transporter periplasmic protein LptC</fullName>
    </submittedName>
</protein>
<dbReference type="OrthoDB" id="5973594at2"/>
<dbReference type="Gene3D" id="2.60.450.10">
    <property type="entry name" value="Lipopolysaccharide (LPS) transport protein A like domain"/>
    <property type="match status" value="1"/>
</dbReference>
<keyword evidence="4 6" id="KW-1133">Transmembrane helix</keyword>
<evidence type="ECO:0000313" key="8">
    <source>
        <dbReference type="Proteomes" id="UP000426424"/>
    </source>
</evidence>
<name>A0A6I6E6D2_THETI</name>
<sequence length="204" mass="23126">MIQFAERRSGARRPWLLGAGFALLGLAAWWQWRSLHEDDAVRPPRERRPDAIVQQLSALETDATGRPSRRLSAKQLRHYADEDLSELDEPHLVLYRPDGPPWFARARRGQVRAGGDQVHLIGDVHLDREGDATGRALHLRTEAMVIWRQTGLAETDRPVTIDSDGDSITAKGMKLWYLEDNSRVSLQGRAHIRLSPQPEHRSAP</sequence>
<evidence type="ECO:0000313" key="7">
    <source>
        <dbReference type="EMBL" id="QGU33402.1"/>
    </source>
</evidence>